<dbReference type="GO" id="GO:0016503">
    <property type="term" value="F:pheromone receptor activity"/>
    <property type="evidence" value="ECO:0007669"/>
    <property type="project" value="InterPro"/>
</dbReference>
<name>A0AAV7P5J8_PLEWA</name>
<feature type="transmembrane region" description="Helical" evidence="12">
    <location>
        <begin position="144"/>
        <end position="165"/>
    </location>
</feature>
<keyword evidence="4 12" id="KW-0589">Pheromone response</keyword>
<keyword evidence="11 12" id="KW-0807">Transducer</keyword>
<comment type="caution">
    <text evidence="12">Lacks conserved residue(s) required for the propagation of feature annotation.</text>
</comment>
<dbReference type="GO" id="GO:0019236">
    <property type="term" value="P:response to pheromone"/>
    <property type="evidence" value="ECO:0007669"/>
    <property type="project" value="UniProtKB-KW"/>
</dbReference>
<feature type="transmembrane region" description="Helical" evidence="12">
    <location>
        <begin position="115"/>
        <end position="132"/>
    </location>
</feature>
<comment type="subcellular location">
    <subcellularLocation>
        <location evidence="1 12">Cell membrane</location>
        <topology evidence="1 12">Multi-pass membrane protein</topology>
    </subcellularLocation>
</comment>
<evidence type="ECO:0000256" key="5">
    <source>
        <dbReference type="ARBA" id="ARBA00022606"/>
    </source>
</evidence>
<keyword evidence="10 12" id="KW-0675">Receptor</keyword>
<keyword evidence="3 12" id="KW-1003">Cell membrane</keyword>
<dbReference type="PANTHER" id="PTHR11394:SF137">
    <property type="entry name" value="C-X-C CHEMOKINE RECEPTOR TYPE 3 ISOFORM X1-RELATED"/>
    <property type="match status" value="1"/>
</dbReference>
<keyword evidence="6 12" id="KW-0812">Transmembrane</keyword>
<reference evidence="13" key="1">
    <citation type="journal article" date="2022" name="bioRxiv">
        <title>Sequencing and chromosome-scale assembly of the giantPleurodeles waltlgenome.</title>
        <authorList>
            <person name="Brown T."/>
            <person name="Elewa A."/>
            <person name="Iarovenko S."/>
            <person name="Subramanian E."/>
            <person name="Araus A.J."/>
            <person name="Petzold A."/>
            <person name="Susuki M."/>
            <person name="Suzuki K.-i.T."/>
            <person name="Hayashi T."/>
            <person name="Toyoda A."/>
            <person name="Oliveira C."/>
            <person name="Osipova E."/>
            <person name="Leigh N.D."/>
            <person name="Simon A."/>
            <person name="Yun M.H."/>
        </authorList>
    </citation>
    <scope>NUCLEOTIDE SEQUENCE</scope>
    <source>
        <strain evidence="13">20211129_DDA</strain>
        <tissue evidence="13">Liver</tissue>
    </source>
</reference>
<dbReference type="Gene3D" id="1.20.1070.10">
    <property type="entry name" value="Rhodopsin 7-helix transmembrane proteins"/>
    <property type="match status" value="1"/>
</dbReference>
<evidence type="ECO:0000313" key="13">
    <source>
        <dbReference type="EMBL" id="KAJ1122424.1"/>
    </source>
</evidence>
<gene>
    <name evidence="13" type="ORF">NDU88_000911</name>
</gene>
<evidence type="ECO:0000256" key="11">
    <source>
        <dbReference type="ARBA" id="ARBA00023224"/>
    </source>
</evidence>
<evidence type="ECO:0000256" key="7">
    <source>
        <dbReference type="ARBA" id="ARBA00022989"/>
    </source>
</evidence>
<proteinExistence type="inferred from homology"/>
<evidence type="ECO:0000313" key="14">
    <source>
        <dbReference type="Proteomes" id="UP001066276"/>
    </source>
</evidence>
<dbReference type="Proteomes" id="UP001066276">
    <property type="component" value="Chromosome 7"/>
</dbReference>
<dbReference type="AlphaFoldDB" id="A0AAV7P5J8"/>
<dbReference type="CDD" id="cd00637">
    <property type="entry name" value="7tm_classA_rhodopsin-like"/>
    <property type="match status" value="1"/>
</dbReference>
<keyword evidence="9 12" id="KW-0472">Membrane</keyword>
<comment type="caution">
    <text evidence="13">The sequence shown here is derived from an EMBL/GenBank/DDBJ whole genome shotgun (WGS) entry which is preliminary data.</text>
</comment>
<evidence type="ECO:0000256" key="9">
    <source>
        <dbReference type="ARBA" id="ARBA00023136"/>
    </source>
</evidence>
<evidence type="ECO:0000256" key="12">
    <source>
        <dbReference type="RuleBase" id="RU364061"/>
    </source>
</evidence>
<evidence type="ECO:0000256" key="6">
    <source>
        <dbReference type="ARBA" id="ARBA00022692"/>
    </source>
</evidence>
<evidence type="ECO:0000256" key="10">
    <source>
        <dbReference type="ARBA" id="ARBA00023170"/>
    </source>
</evidence>
<accession>A0AAV7P5J8</accession>
<evidence type="ECO:0000256" key="4">
    <source>
        <dbReference type="ARBA" id="ARBA00022507"/>
    </source>
</evidence>
<dbReference type="GO" id="GO:0005886">
    <property type="term" value="C:plasma membrane"/>
    <property type="evidence" value="ECO:0007669"/>
    <property type="project" value="UniProtKB-SubCell"/>
</dbReference>
<dbReference type="SUPFAM" id="SSF81321">
    <property type="entry name" value="Family A G protein-coupled receptor-like"/>
    <property type="match status" value="1"/>
</dbReference>
<feature type="transmembrane region" description="Helical" evidence="12">
    <location>
        <begin position="62"/>
        <end position="88"/>
    </location>
</feature>
<protein>
    <recommendedName>
        <fullName evidence="12">Vomeronasal type-1 receptor</fullName>
    </recommendedName>
</protein>
<keyword evidence="8 12" id="KW-0297">G-protein coupled receptor</keyword>
<keyword evidence="5" id="KW-0716">Sensory transduction</keyword>
<comment type="similarity">
    <text evidence="2 12">Belongs to the G-protein coupled receptor 1 family.</text>
</comment>
<evidence type="ECO:0000256" key="1">
    <source>
        <dbReference type="ARBA" id="ARBA00004651"/>
    </source>
</evidence>
<dbReference type="EMBL" id="JANPWB010000011">
    <property type="protein sequence ID" value="KAJ1122424.1"/>
    <property type="molecule type" value="Genomic_DNA"/>
</dbReference>
<evidence type="ECO:0000256" key="8">
    <source>
        <dbReference type="ARBA" id="ARBA00023040"/>
    </source>
</evidence>
<keyword evidence="14" id="KW-1185">Reference proteome</keyword>
<evidence type="ECO:0000256" key="2">
    <source>
        <dbReference type="ARBA" id="ARBA00010663"/>
    </source>
</evidence>
<dbReference type="Pfam" id="PF03402">
    <property type="entry name" value="V1R"/>
    <property type="match status" value="1"/>
</dbReference>
<feature type="transmembrane region" description="Helical" evidence="12">
    <location>
        <begin position="12"/>
        <end position="35"/>
    </location>
</feature>
<dbReference type="InterPro" id="IPR004072">
    <property type="entry name" value="Vmron_rcpt_1"/>
</dbReference>
<keyword evidence="7 12" id="KW-1133">Transmembrane helix</keyword>
<organism evidence="13 14">
    <name type="scientific">Pleurodeles waltl</name>
    <name type="common">Iberian ribbed newt</name>
    <dbReference type="NCBI Taxonomy" id="8319"/>
    <lineage>
        <taxon>Eukaryota</taxon>
        <taxon>Metazoa</taxon>
        <taxon>Chordata</taxon>
        <taxon>Craniata</taxon>
        <taxon>Vertebrata</taxon>
        <taxon>Euteleostomi</taxon>
        <taxon>Amphibia</taxon>
        <taxon>Batrachia</taxon>
        <taxon>Caudata</taxon>
        <taxon>Salamandroidea</taxon>
        <taxon>Salamandridae</taxon>
        <taxon>Pleurodelinae</taxon>
        <taxon>Pleurodeles</taxon>
    </lineage>
</organism>
<sequence length="180" mass="20063">MMGLKIQRAAPTSFQLLAWVPGSIGFLMAVIIFRIPVADNEGNSTICNFYFLGSSTLLTYNILNVIFGGIIPVITMVTCSLGVVVYLCRHRASSVQNQRDIANLRNRHQDKATKTLLILVSFFVVSGGLNIATRNQSILTNKNLYLWSSLASSLYITASPFILISGNHKLRQRMRELCRH</sequence>
<dbReference type="PANTHER" id="PTHR11394">
    <property type="entry name" value="TASTE RECEPTOR TYPE 2"/>
    <property type="match status" value="1"/>
</dbReference>
<evidence type="ECO:0000256" key="3">
    <source>
        <dbReference type="ARBA" id="ARBA00022475"/>
    </source>
</evidence>